<evidence type="ECO:0000259" key="3">
    <source>
        <dbReference type="Pfam" id="PF14905"/>
    </source>
</evidence>
<proteinExistence type="predicted"/>
<protein>
    <submittedName>
        <fullName evidence="4">Outer membrane beta-barrel protein</fullName>
    </submittedName>
</protein>
<evidence type="ECO:0000313" key="5">
    <source>
        <dbReference type="Proteomes" id="UP000323567"/>
    </source>
</evidence>
<accession>A0A5B3GAP7</accession>
<name>A0A5B3GAP7_9BACT</name>
<feature type="domain" description="Outer membrane protein beta-barrel" evidence="3">
    <location>
        <begin position="453"/>
        <end position="810"/>
    </location>
</feature>
<dbReference type="EMBL" id="VVXK01000007">
    <property type="protein sequence ID" value="KAA2370601.1"/>
    <property type="molecule type" value="Genomic_DNA"/>
</dbReference>
<evidence type="ECO:0000256" key="2">
    <source>
        <dbReference type="SAM" id="SignalP"/>
    </source>
</evidence>
<evidence type="ECO:0000256" key="1">
    <source>
        <dbReference type="SAM" id="MobiDB-lite"/>
    </source>
</evidence>
<dbReference type="RefSeq" id="WP_149887241.1">
    <property type="nucleotide sequence ID" value="NZ_VVXK01000007.1"/>
</dbReference>
<dbReference type="SUPFAM" id="SSF56935">
    <property type="entry name" value="Porins"/>
    <property type="match status" value="2"/>
</dbReference>
<dbReference type="AlphaFoldDB" id="A0A5B3GAP7"/>
<feature type="chain" id="PRO_5022844156" evidence="2">
    <location>
        <begin position="20"/>
        <end position="990"/>
    </location>
</feature>
<reference evidence="4 5" key="1">
    <citation type="journal article" date="2019" name="Nat. Med.">
        <title>A library of human gut bacterial isolates paired with longitudinal multiomics data enables mechanistic microbiome research.</title>
        <authorList>
            <person name="Poyet M."/>
            <person name="Groussin M."/>
            <person name="Gibbons S.M."/>
            <person name="Avila-Pacheco J."/>
            <person name="Jiang X."/>
            <person name="Kearney S.M."/>
            <person name="Perrotta A.R."/>
            <person name="Berdy B."/>
            <person name="Zhao S."/>
            <person name="Lieberman T.D."/>
            <person name="Swanson P.K."/>
            <person name="Smith M."/>
            <person name="Roesemann S."/>
            <person name="Alexander J.E."/>
            <person name="Rich S.A."/>
            <person name="Livny J."/>
            <person name="Vlamakis H."/>
            <person name="Clish C."/>
            <person name="Bullock K."/>
            <person name="Deik A."/>
            <person name="Scott J."/>
            <person name="Pierce K.A."/>
            <person name="Xavier R.J."/>
            <person name="Alm E.J."/>
        </authorList>
    </citation>
    <scope>NUCLEOTIDE SEQUENCE [LARGE SCALE GENOMIC DNA]</scope>
    <source>
        <strain evidence="4 5">BIOML-A2</strain>
    </source>
</reference>
<sequence length="990" mass="109268">MKRTLLTTLLTLFAAAAFAQKGGVTATVVDADTGESVVGAVLTLTPVKTPEKKQYFTSAFKGAVSIPSLAYGEYSLSGAFLGYNNLDTTFRVSASKVSLGLLKLKPGVQIETVVKEAKALRTSQKGDTVSYNAGAFKVVADADVEGLLKKMPGITVTDGTVEAQGETVKKVFVDGKEFFGEDVTTAIKSLPAEAVDRVEVYNKLSDAAEFSGMDDGEGYKALNIVTRPGMRQGQFGKLYAGFGYDADTKTEDKFKYIAGGNANVFSGDSRISFIGLFNNVNQQNFSFEDILGVSGGGGGRRGGMGNYMVRPQSGVASVNAIGVNYSDTWGKRNQVTFQGSYFFNNTNTENRSTVEKWYEAPMIPDTLSTNGYSDTKGYNHRFNARLEWKISENQNLMIRPRFSYQSNDPWSRTTGWQYGAPADGGSGYSRTDNFSDALRHGYNVGTSAVYRAKLGKNGRTITLDGSFSYSDNTNNSNSWSNILATQPDRPAVDPVTGVWDPANYTELRYLRNLAPSSSYSLRGSFTYTEPVAKYAQLSFQYRASYNSQERDKRSYITGDDFSTAGLTPDRSLSNSYESGYLTQSVGPGFRFSKERNTFIANVYYQRSALDGQIVRDDAEKIKHAYNNVTYFMMGQLNINRENSLRLFVSSYTDSPSITDLQSVYDVSDAQNISHGNPNLKPTYSHRVNFHYTNSNVEKGRTFMWMFSMNTTLDYTAQHLVQRPGDITIDGQAYSPNFYSTTENLDGYWQLRTHLSYGLPIGFLKSNFNVMAGVIYTKTPSMLGGTVDAATGMISGGERNDTKNMGYDFRAVLGSNISENVDFTLSWNGTYNEATNSLNADKSKNRYFNHTAQGNLKVVFPLGFTFTASAAYSQYIGFTNDYSEDYLLCNVWLGKKVFRNKRGEVMVGVNDLFNQNRAFSRSTGSGYTQNSTNSVIGRYYMVQFNYNLRRFGKKGSRNIKDYDGVESSSGSRRMGPGGPGGPPPGMFHGPR</sequence>
<feature type="region of interest" description="Disordered" evidence="1">
    <location>
        <begin position="958"/>
        <end position="990"/>
    </location>
</feature>
<keyword evidence="2" id="KW-0732">Signal</keyword>
<organism evidence="4 5">
    <name type="scientific">Alistipes shahii</name>
    <dbReference type="NCBI Taxonomy" id="328814"/>
    <lineage>
        <taxon>Bacteria</taxon>
        <taxon>Pseudomonadati</taxon>
        <taxon>Bacteroidota</taxon>
        <taxon>Bacteroidia</taxon>
        <taxon>Bacteroidales</taxon>
        <taxon>Rikenellaceae</taxon>
        <taxon>Alistipes</taxon>
    </lineage>
</organism>
<feature type="signal peptide" evidence="2">
    <location>
        <begin position="1"/>
        <end position="19"/>
    </location>
</feature>
<dbReference type="Proteomes" id="UP000323567">
    <property type="component" value="Unassembled WGS sequence"/>
</dbReference>
<dbReference type="Pfam" id="PF14905">
    <property type="entry name" value="OMP_b-brl_3"/>
    <property type="match status" value="1"/>
</dbReference>
<gene>
    <name evidence="4" type="ORF">F2Y13_06445</name>
</gene>
<dbReference type="InterPro" id="IPR041700">
    <property type="entry name" value="OMP_b-brl_3"/>
</dbReference>
<evidence type="ECO:0000313" key="4">
    <source>
        <dbReference type="EMBL" id="KAA2370601.1"/>
    </source>
</evidence>
<comment type="caution">
    <text evidence="4">The sequence shown here is derived from an EMBL/GenBank/DDBJ whole genome shotgun (WGS) entry which is preliminary data.</text>
</comment>